<dbReference type="Proteomes" id="UP000660611">
    <property type="component" value="Unassembled WGS sequence"/>
</dbReference>
<evidence type="ECO:0000313" key="2">
    <source>
        <dbReference type="Proteomes" id="UP000660611"/>
    </source>
</evidence>
<sequence length="140" mass="14255">MVEHDGTVGTIAVLPVARVVVSVRALVAVGAVPAKADPGLGSAGSRAGRAGVVAGFPTSRRIPGRLMPEIVPLVAPSPVGTAAQIEVTDRPSGRAVDDFVPTGSEHHVWRRGRSESFTNHGSAITAQSGLPEACKPARPA</sequence>
<reference evidence="1" key="1">
    <citation type="submission" date="2021-01" db="EMBL/GenBank/DDBJ databases">
        <title>Whole genome shotgun sequence of Dactylosporangium siamense NBRC 106093.</title>
        <authorList>
            <person name="Komaki H."/>
            <person name="Tamura T."/>
        </authorList>
    </citation>
    <scope>NUCLEOTIDE SEQUENCE</scope>
    <source>
        <strain evidence="1">NBRC 106093</strain>
    </source>
</reference>
<organism evidence="1 2">
    <name type="scientific">Dactylosporangium siamense</name>
    <dbReference type="NCBI Taxonomy" id="685454"/>
    <lineage>
        <taxon>Bacteria</taxon>
        <taxon>Bacillati</taxon>
        <taxon>Actinomycetota</taxon>
        <taxon>Actinomycetes</taxon>
        <taxon>Micromonosporales</taxon>
        <taxon>Micromonosporaceae</taxon>
        <taxon>Dactylosporangium</taxon>
    </lineage>
</organism>
<dbReference type="AlphaFoldDB" id="A0A919UGL1"/>
<dbReference type="EMBL" id="BONQ01000137">
    <property type="protein sequence ID" value="GIG50710.1"/>
    <property type="molecule type" value="Genomic_DNA"/>
</dbReference>
<proteinExistence type="predicted"/>
<keyword evidence="2" id="KW-1185">Reference proteome</keyword>
<evidence type="ECO:0000313" key="1">
    <source>
        <dbReference type="EMBL" id="GIG50710.1"/>
    </source>
</evidence>
<comment type="caution">
    <text evidence="1">The sequence shown here is derived from an EMBL/GenBank/DDBJ whole genome shotgun (WGS) entry which is preliminary data.</text>
</comment>
<protein>
    <submittedName>
        <fullName evidence="1">Uncharacterized protein</fullName>
    </submittedName>
</protein>
<name>A0A919UGL1_9ACTN</name>
<accession>A0A919UGL1</accession>
<gene>
    <name evidence="1" type="ORF">Dsi01nite_087510</name>
</gene>